<evidence type="ECO:0000256" key="1">
    <source>
        <dbReference type="ARBA" id="ARBA00004167"/>
    </source>
</evidence>
<dbReference type="PANTHER" id="PTHR36985">
    <property type="entry name" value="TRANSLOCATION AND ASSEMBLY MODULE SUBUNIT TAMB"/>
    <property type="match status" value="1"/>
</dbReference>
<evidence type="ECO:0000256" key="4">
    <source>
        <dbReference type="ARBA" id="ARBA00023136"/>
    </source>
</evidence>
<organism evidence="8 9">
    <name type="scientific">Oceanidesulfovibrio marinus</name>
    <dbReference type="NCBI Taxonomy" id="370038"/>
    <lineage>
        <taxon>Bacteria</taxon>
        <taxon>Pseudomonadati</taxon>
        <taxon>Thermodesulfobacteriota</taxon>
        <taxon>Desulfovibrionia</taxon>
        <taxon>Desulfovibrionales</taxon>
        <taxon>Desulfovibrionaceae</taxon>
        <taxon>Oceanidesulfovibrio</taxon>
    </lineage>
</organism>
<dbReference type="PANTHER" id="PTHR36985:SF1">
    <property type="entry name" value="TRANSLOCATION AND ASSEMBLY MODULE SUBUNIT TAMB"/>
    <property type="match status" value="1"/>
</dbReference>
<gene>
    <name evidence="8" type="ORF">DQK91_03515</name>
</gene>
<dbReference type="Proteomes" id="UP000434052">
    <property type="component" value="Unassembled WGS sequence"/>
</dbReference>
<accession>A0A6P1ZJH3</accession>
<dbReference type="EMBL" id="QMIF01000002">
    <property type="protein sequence ID" value="TVM35743.1"/>
    <property type="molecule type" value="Genomic_DNA"/>
</dbReference>
<dbReference type="GO" id="GO:0009306">
    <property type="term" value="P:protein secretion"/>
    <property type="evidence" value="ECO:0007669"/>
    <property type="project" value="InterPro"/>
</dbReference>
<evidence type="ECO:0000256" key="2">
    <source>
        <dbReference type="ARBA" id="ARBA00022692"/>
    </source>
</evidence>
<comment type="subcellular location">
    <subcellularLocation>
        <location evidence="1">Membrane</location>
        <topology evidence="1">Single-pass membrane protein</topology>
    </subcellularLocation>
</comment>
<dbReference type="RefSeq" id="WP_144234072.1">
    <property type="nucleotide sequence ID" value="NZ_QMIF01000002.1"/>
</dbReference>
<evidence type="ECO:0000256" key="5">
    <source>
        <dbReference type="SAM" id="MobiDB-lite"/>
    </source>
</evidence>
<proteinExistence type="predicted"/>
<dbReference type="InterPro" id="IPR007452">
    <property type="entry name" value="TamB_C"/>
</dbReference>
<feature type="region of interest" description="Disordered" evidence="5">
    <location>
        <begin position="116"/>
        <end position="140"/>
    </location>
</feature>
<keyword evidence="2 6" id="KW-0812">Transmembrane</keyword>
<evidence type="ECO:0000256" key="6">
    <source>
        <dbReference type="SAM" id="Phobius"/>
    </source>
</evidence>
<keyword evidence="4 6" id="KW-0472">Membrane</keyword>
<comment type="caution">
    <text evidence="8">The sequence shown here is derived from an EMBL/GenBank/DDBJ whole genome shotgun (WGS) entry which is preliminary data.</text>
</comment>
<evidence type="ECO:0000256" key="3">
    <source>
        <dbReference type="ARBA" id="ARBA00022989"/>
    </source>
</evidence>
<protein>
    <recommendedName>
        <fullName evidence="7">Translocation and assembly module TamB C-terminal domain-containing protein</fullName>
    </recommendedName>
</protein>
<dbReference type="OrthoDB" id="7784409at2"/>
<evidence type="ECO:0000313" key="8">
    <source>
        <dbReference type="EMBL" id="TVM35743.1"/>
    </source>
</evidence>
<feature type="transmembrane region" description="Helical" evidence="6">
    <location>
        <begin position="12"/>
        <end position="31"/>
    </location>
</feature>
<feature type="region of interest" description="Disordered" evidence="5">
    <location>
        <begin position="1272"/>
        <end position="1299"/>
    </location>
</feature>
<sequence>MASRRVRIAIKILLACVALVVLLVAGVFVALQTGPVKRAIANFAATAAGDEIHLTVEGLSGVLPLSIRLEHVAIAESEEAEPWLEVRNLYLAWSPLDLISGNLHVDTLSAEEVALRELPPPSETPKPKEPSGPVWPPPSLSLPNVQVDTLSVERFSMGQAVVGQAADYGVHGNARVGGGQADVDLSVTRLDGPESAIKALIATRGVDTGAPELDVDIEVHEPPEGLLAAATGIEQKAPLSLTLTGRGPLSAWNGTLAANHGQEQLADLGLSLAVAEDSLGFGVDGGVATAPLVGTPGTPGLLEPMLSETERGAVHELGERVTLAVHGRCLLDSGGDVQGLELGRADISARSLGVNATGRIGSSLDDMDVKARANIEDLAFLNAFMDEPLRGSLALSADLASDTGALRGDVNLTMQDAGFQDFGADKAAVTLHITPLEDAKGWKAEDPEKPLPPVRAQLALDVSGLALPAGMESVAKAVGDSPRLTGEFQTVDGDVVRIESLNLAAATATLAVSGQTSLNGPAKTHVTLTADDLAALADAFDMKDAGLAGGATVTIDVDGNWSVPSGTVSVDAKTRQLVVDANNATAPQGSLAAILGSEPTATVKGDLAESGALDVSQFTVTARAISLRGSAQANINDPKAPLKVAVDAKADSLEPFSALAGTKLGGALALSVRGSGDMDAPDLSLDLAIDQPQVDAQAFEKLAVKVDGSGPLDNWSGAASVNLAAMVEGQPAALDVRTDFTRGAERLAFDNLAIKGPGIALNGDLALLTESGLVTGSLAGGAEDLGRLGAFAKVDLGGSLQTSIALKDVSGAQAVDLTATLRNVQAPGAAVGSADIEAHLTDVTAAPQGTARVQVQEISASGFAARSFSLTADGGGNGMDIGLKLDGQIEAGAEPAPVDLSLNGRLEQPEGGVLFRLTKLSGSLDERPLTLPQPGSVSFTGGKLAIEPLTLGWGDARISAKGGWGAERADLTAGIADLTADSVMQLIGNQAVGPEATVALQLDVTGPLSRPSADVTVSAKGMRMRVAEDSPLTAMNELSVDAEAHVTGGKLTATAQVGGLPDGQARLEAALPATFSLEPFAFEVPMDGALSANVQASTELKGFEPVLAFFGVSASGAFTADFTINGTPSNPGFGGKAAIKNGRIEYVDTGSVVSNLDLEFVAADSPESDAPRLIVNLTAADGEKGSVKVSGWVDANPEKATPFMINVALDQFTAVRMDMLRMAATGNAALEGNMEKSRIVGGISLAPVQVWLPEQLPPSVTDVEVVDVRTLEQTGPGESAQNATEKAGKDKPAAPTAFDPTLELGVEVKEGMRVQGMGVDTTWKGRLDVGGRLSGPKLTGNVSTTQGSLEFLGKKFNIRKGTLNFWGQNPPSPRVEVEATTQAGDVLAIIRVYGQADSPQFSLASEPSRPRDEIISYILFGRELNSISPVQAIKIAQTATMIAAGSDFMSIQRNASKLPFLSGVDIGLADTEGGGAVEVGTDVSEDVHVNVEQGLGNSATQVEVEVDLTRNFSVRGTVDDQGDQGVGVDWRLDY</sequence>
<keyword evidence="3 6" id="KW-1133">Transmembrane helix</keyword>
<dbReference type="GO" id="GO:0005886">
    <property type="term" value="C:plasma membrane"/>
    <property type="evidence" value="ECO:0007669"/>
    <property type="project" value="InterPro"/>
</dbReference>
<dbReference type="Pfam" id="PF04357">
    <property type="entry name" value="TamB"/>
    <property type="match status" value="1"/>
</dbReference>
<name>A0A6P1ZJH3_9BACT</name>
<dbReference type="GO" id="GO:0097347">
    <property type="term" value="C:TAM protein secretion complex"/>
    <property type="evidence" value="ECO:0007669"/>
    <property type="project" value="TreeGrafter"/>
</dbReference>
<evidence type="ECO:0000259" key="7">
    <source>
        <dbReference type="Pfam" id="PF04357"/>
    </source>
</evidence>
<evidence type="ECO:0000313" key="9">
    <source>
        <dbReference type="Proteomes" id="UP000434052"/>
    </source>
</evidence>
<feature type="domain" description="Translocation and assembly module TamB C-terminal" evidence="7">
    <location>
        <begin position="1177"/>
        <end position="1534"/>
    </location>
</feature>
<reference evidence="8 9" key="1">
    <citation type="submission" date="2018-06" db="EMBL/GenBank/DDBJ databases">
        <title>Complete genome of Desulfovibrio marinus P48SEP.</title>
        <authorList>
            <person name="Crispim J.S."/>
            <person name="Vidigal P.M.P."/>
            <person name="Silva L.C.F."/>
            <person name="Araujo L.C."/>
            <person name="Laguardia C.N."/>
            <person name="Dias R.S."/>
            <person name="Sousa M.P."/>
            <person name="Paula S.O."/>
            <person name="Silva C."/>
        </authorList>
    </citation>
    <scope>NUCLEOTIDE SEQUENCE [LARGE SCALE GENOMIC DNA]</scope>
    <source>
        <strain evidence="8 9">P48SEP</strain>
    </source>
</reference>